<dbReference type="HOGENOM" id="CLU_1732627_0_0_1"/>
<name>A0A0C9U4Q8_SPHS4</name>
<evidence type="ECO:0000313" key="2">
    <source>
        <dbReference type="Proteomes" id="UP000054279"/>
    </source>
</evidence>
<dbReference type="EMBL" id="KN837286">
    <property type="protein sequence ID" value="KIJ29264.1"/>
    <property type="molecule type" value="Genomic_DNA"/>
</dbReference>
<proteinExistence type="predicted"/>
<accession>A0A0C9U4Q8</accession>
<evidence type="ECO:0000313" key="1">
    <source>
        <dbReference type="EMBL" id="KIJ29264.1"/>
    </source>
</evidence>
<reference evidence="1 2" key="1">
    <citation type="submission" date="2014-06" db="EMBL/GenBank/DDBJ databases">
        <title>Evolutionary Origins and Diversification of the Mycorrhizal Mutualists.</title>
        <authorList>
            <consortium name="DOE Joint Genome Institute"/>
            <consortium name="Mycorrhizal Genomics Consortium"/>
            <person name="Kohler A."/>
            <person name="Kuo A."/>
            <person name="Nagy L.G."/>
            <person name="Floudas D."/>
            <person name="Copeland A."/>
            <person name="Barry K.W."/>
            <person name="Cichocki N."/>
            <person name="Veneault-Fourrey C."/>
            <person name="LaButti K."/>
            <person name="Lindquist E.A."/>
            <person name="Lipzen A."/>
            <person name="Lundell T."/>
            <person name="Morin E."/>
            <person name="Murat C."/>
            <person name="Riley R."/>
            <person name="Ohm R."/>
            <person name="Sun H."/>
            <person name="Tunlid A."/>
            <person name="Henrissat B."/>
            <person name="Grigoriev I.V."/>
            <person name="Hibbett D.S."/>
            <person name="Martin F."/>
        </authorList>
    </citation>
    <scope>NUCLEOTIDE SEQUENCE [LARGE SCALE GENOMIC DNA]</scope>
    <source>
        <strain evidence="1 2">SS14</strain>
    </source>
</reference>
<dbReference type="Proteomes" id="UP000054279">
    <property type="component" value="Unassembled WGS sequence"/>
</dbReference>
<sequence length="151" mass="17167">MMSSLQTCVINPLDDDIPITMLLDALPVSVERIDITWWGSSGPQTWIDTKEKWEPSLRRLQNLTHLGNVFSLNVDLTETTAGMNLLLQLGSMLPRLLYVQVAGPADKWIMVRRFIDGKGEYELPSGTRIASSRWGGFFNGIQLRRDNRMFL</sequence>
<protein>
    <submittedName>
        <fullName evidence="1">Unplaced genomic scaffold SPHSTscaffold_211, whole genome shotgun sequence</fullName>
    </submittedName>
</protein>
<organism evidence="1 2">
    <name type="scientific">Sphaerobolus stellatus (strain SS14)</name>
    <dbReference type="NCBI Taxonomy" id="990650"/>
    <lineage>
        <taxon>Eukaryota</taxon>
        <taxon>Fungi</taxon>
        <taxon>Dikarya</taxon>
        <taxon>Basidiomycota</taxon>
        <taxon>Agaricomycotina</taxon>
        <taxon>Agaricomycetes</taxon>
        <taxon>Phallomycetidae</taxon>
        <taxon>Geastrales</taxon>
        <taxon>Sphaerobolaceae</taxon>
        <taxon>Sphaerobolus</taxon>
    </lineage>
</organism>
<gene>
    <name evidence="1" type="ORF">M422DRAFT_37001</name>
</gene>
<dbReference type="AlphaFoldDB" id="A0A0C9U4Q8"/>
<keyword evidence="2" id="KW-1185">Reference proteome</keyword>